<feature type="signal peptide" evidence="1">
    <location>
        <begin position="1"/>
        <end position="20"/>
    </location>
</feature>
<evidence type="ECO:0000313" key="2">
    <source>
        <dbReference type="EMBL" id="MEE1944864.1"/>
    </source>
</evidence>
<proteinExistence type="predicted"/>
<dbReference type="RefSeq" id="WP_330107223.1">
    <property type="nucleotide sequence ID" value="NZ_JAZDQT010000001.1"/>
</dbReference>
<evidence type="ECO:0000313" key="3">
    <source>
        <dbReference type="Proteomes" id="UP001336835"/>
    </source>
</evidence>
<dbReference type="NCBIfam" id="TIGR04131">
    <property type="entry name" value="Bac_Flav_CTERM"/>
    <property type="match status" value="1"/>
</dbReference>
<dbReference type="InterPro" id="IPR026341">
    <property type="entry name" value="T9SS_type_B"/>
</dbReference>
<keyword evidence="1" id="KW-0732">Signal</keyword>
<sequence>MKKLITIMWMALLGMGVLKAQTGAGSKSVEGAVAVGQASTVNVATGTVKQCFAETISFGPGSNWTIDGTLEIWSRYIWIAPTANISGKGKIVIHNPASSPYYSGAGAQPTVIDGNNGNFIALLVEHRNAENIVLDDVPDPGFGTSNPVGALSASLRANSTLDFLVDRGDILLNGHNLEFGPDGKITNYSKDRMVVTGNSLAGHVIKNYSLGGSFVFPLGIAEGDYTPATLAPASAAKLYVGVLNYRAAGPVLPKPQLGMDRMWHIYGTPQASIDMTLAHNSNTNGQLFLDANAAIARYAGGNRWDYLKGTNPAIGVHTKEGVVPSANGTDNGSYFTKLSVSGTDLFIPNLFTPNGDGNNDTFEIKGLELFAENELVIVNRWGNEVYRASGYRNNWSGEGLNEGTYYYLLRVKETKSSDWQVFKGDVMMVRAFKK</sequence>
<keyword evidence="3" id="KW-1185">Reference proteome</keyword>
<organism evidence="2 3">
    <name type="scientific">Pedobacter albus</name>
    <dbReference type="NCBI Taxonomy" id="3113905"/>
    <lineage>
        <taxon>Bacteria</taxon>
        <taxon>Pseudomonadati</taxon>
        <taxon>Bacteroidota</taxon>
        <taxon>Sphingobacteriia</taxon>
        <taxon>Sphingobacteriales</taxon>
        <taxon>Sphingobacteriaceae</taxon>
        <taxon>Pedobacter</taxon>
    </lineage>
</organism>
<comment type="caution">
    <text evidence="2">The sequence shown here is derived from an EMBL/GenBank/DDBJ whole genome shotgun (WGS) entry which is preliminary data.</text>
</comment>
<protein>
    <submittedName>
        <fullName evidence="2">Gliding motility-associated C-terminal domain-containing protein</fullName>
    </submittedName>
</protein>
<feature type="chain" id="PRO_5045137152" evidence="1">
    <location>
        <begin position="21"/>
        <end position="434"/>
    </location>
</feature>
<dbReference type="Pfam" id="PF13585">
    <property type="entry name" value="CHU_C"/>
    <property type="match status" value="1"/>
</dbReference>
<dbReference type="EMBL" id="JAZDQT010000001">
    <property type="protein sequence ID" value="MEE1944864.1"/>
    <property type="molecule type" value="Genomic_DNA"/>
</dbReference>
<evidence type="ECO:0000256" key="1">
    <source>
        <dbReference type="SAM" id="SignalP"/>
    </source>
</evidence>
<reference evidence="2 3" key="1">
    <citation type="submission" date="2024-01" db="EMBL/GenBank/DDBJ databases">
        <title>Pedobacter sp. nov., isolated from fresh soil.</title>
        <authorList>
            <person name="Le N.T.T."/>
        </authorList>
    </citation>
    <scope>NUCLEOTIDE SEQUENCE [LARGE SCALE GENOMIC DNA]</scope>
    <source>
        <strain evidence="2 3">KR3-3</strain>
    </source>
</reference>
<accession>A0ABU7I5V8</accession>
<name>A0ABU7I5V8_9SPHI</name>
<dbReference type="Proteomes" id="UP001336835">
    <property type="component" value="Unassembled WGS sequence"/>
</dbReference>
<gene>
    <name evidence="2" type="ORF">VRU48_07095</name>
</gene>